<gene>
    <name evidence="1" type="ORF">R5R33_01015</name>
</gene>
<proteinExistence type="predicted"/>
<dbReference type="InterPro" id="IPR021513">
    <property type="entry name" value="Phage_RSL1_Orf186"/>
</dbReference>
<dbReference type="KEGG" id="mpaf:R5R33_01015"/>
<evidence type="ECO:0000313" key="2">
    <source>
        <dbReference type="Proteomes" id="UP001302477"/>
    </source>
</evidence>
<dbReference type="EMBL" id="CP137555">
    <property type="protein sequence ID" value="WOX05758.1"/>
    <property type="molecule type" value="Genomic_DNA"/>
</dbReference>
<sequence>MKAPEKKDSDSKWSQRVTETSDALDLEGGVFTLHDPREIALSLKKSAEQSHRRKAEPFRSAMSMLTFYINRAGDNLPEERKKVLEQAKDELRVLFGRPRKPSPQQK</sequence>
<dbReference type="RefSeq" id="WP_318954223.1">
    <property type="nucleotide sequence ID" value="NZ_CP137555.1"/>
</dbReference>
<dbReference type="AlphaFoldDB" id="A0AAU0N0I0"/>
<name>A0AAU0N0I0_9GAMM</name>
<protein>
    <submittedName>
        <fullName evidence="1">DUF3175 domain-containing protein</fullName>
    </submittedName>
</protein>
<evidence type="ECO:0000313" key="1">
    <source>
        <dbReference type="EMBL" id="WOX05758.1"/>
    </source>
</evidence>
<dbReference type="Proteomes" id="UP001302477">
    <property type="component" value="Chromosome"/>
</dbReference>
<keyword evidence="2" id="KW-1185">Reference proteome</keyword>
<accession>A0AAU0N0I0</accession>
<dbReference type="Pfam" id="PF11373">
    <property type="entry name" value="DUF3175"/>
    <property type="match status" value="1"/>
</dbReference>
<organism evidence="1 2">
    <name type="scientific">Microbulbifer pacificus</name>
    <dbReference type="NCBI Taxonomy" id="407164"/>
    <lineage>
        <taxon>Bacteria</taxon>
        <taxon>Pseudomonadati</taxon>
        <taxon>Pseudomonadota</taxon>
        <taxon>Gammaproteobacteria</taxon>
        <taxon>Cellvibrionales</taxon>
        <taxon>Microbulbiferaceae</taxon>
        <taxon>Microbulbifer</taxon>
    </lineage>
</organism>
<reference evidence="1 2" key="1">
    <citation type="submission" date="2023-10" db="EMBL/GenBank/DDBJ databases">
        <title>Description of Microbulbifer bruguierae sp. nov., isolated from the sediments of mangrove plant Bruguiera sexangula and comparative genomic analyses of the genus Microbulbifer.</title>
        <authorList>
            <person name="Long M."/>
        </authorList>
    </citation>
    <scope>NUCLEOTIDE SEQUENCE [LARGE SCALE GENOMIC DNA]</scope>
    <source>
        <strain evidence="1 2">SPO729</strain>
    </source>
</reference>